<dbReference type="AlphaFoldDB" id="A0A6S6UFF2"/>
<reference evidence="1" key="1">
    <citation type="submission" date="2020-01" db="EMBL/GenBank/DDBJ databases">
        <authorList>
            <person name="Meier V. D."/>
            <person name="Meier V D."/>
        </authorList>
    </citation>
    <scope>NUCLEOTIDE SEQUENCE</scope>
    <source>
        <strain evidence="1">HLG_WM_MAG_09</strain>
    </source>
</reference>
<accession>A0A6S6UFF2</accession>
<protein>
    <submittedName>
        <fullName evidence="1">Uncharacterized protein</fullName>
    </submittedName>
</protein>
<evidence type="ECO:0000313" key="1">
    <source>
        <dbReference type="EMBL" id="CAA6830708.1"/>
    </source>
</evidence>
<proteinExistence type="predicted"/>
<gene>
    <name evidence="1" type="ORF">HELGO_WM26679</name>
</gene>
<organism evidence="1">
    <name type="scientific">uncultured Thiotrichaceae bacterium</name>
    <dbReference type="NCBI Taxonomy" id="298394"/>
    <lineage>
        <taxon>Bacteria</taxon>
        <taxon>Pseudomonadati</taxon>
        <taxon>Pseudomonadota</taxon>
        <taxon>Gammaproteobacteria</taxon>
        <taxon>Thiotrichales</taxon>
        <taxon>Thiotrichaceae</taxon>
        <taxon>environmental samples</taxon>
    </lineage>
</organism>
<name>A0A6S6UFF2_9GAMM</name>
<sequence>MIQDALRLPNGSVIRNRIVKSAMSEALGDELNAESTTGFALR</sequence>
<dbReference type="EMBL" id="CACVAT010000620">
    <property type="protein sequence ID" value="CAA6830708.1"/>
    <property type="molecule type" value="Genomic_DNA"/>
</dbReference>